<protein>
    <submittedName>
        <fullName evidence="1">Uncharacterized protein</fullName>
    </submittedName>
</protein>
<dbReference type="PANTHER" id="PTHR46586">
    <property type="entry name" value="ANKYRIN REPEAT-CONTAINING PROTEIN"/>
    <property type="match status" value="1"/>
</dbReference>
<dbReference type="InterPro" id="IPR036047">
    <property type="entry name" value="F-box-like_dom_sf"/>
</dbReference>
<reference evidence="1 2" key="1">
    <citation type="submission" date="2024-03" db="EMBL/GenBank/DDBJ databases">
        <title>Complete genome sequence of the green alga Chloropicon roscoffensis RCC1871.</title>
        <authorList>
            <person name="Lemieux C."/>
            <person name="Pombert J.-F."/>
            <person name="Otis C."/>
            <person name="Turmel M."/>
        </authorList>
    </citation>
    <scope>NUCLEOTIDE SEQUENCE [LARGE SCALE GENOMIC DNA]</scope>
    <source>
        <strain evidence="1 2">RCC1871</strain>
    </source>
</reference>
<dbReference type="Proteomes" id="UP001472866">
    <property type="component" value="Chromosome 02"/>
</dbReference>
<proteinExistence type="predicted"/>
<dbReference type="SUPFAM" id="SSF48403">
    <property type="entry name" value="Ankyrin repeat"/>
    <property type="match status" value="1"/>
</dbReference>
<gene>
    <name evidence="1" type="ORF">HKI87_02g16630</name>
</gene>
<name>A0AAX4P240_9CHLO</name>
<dbReference type="Gene3D" id="1.25.40.20">
    <property type="entry name" value="Ankyrin repeat-containing domain"/>
    <property type="match status" value="1"/>
</dbReference>
<dbReference type="InterPro" id="IPR052050">
    <property type="entry name" value="SecEffector_AnkRepeat"/>
</dbReference>
<evidence type="ECO:0000313" key="1">
    <source>
        <dbReference type="EMBL" id="WZN60135.1"/>
    </source>
</evidence>
<dbReference type="PANTHER" id="PTHR46586:SF3">
    <property type="entry name" value="ANKYRIN REPEAT-CONTAINING PROTEIN"/>
    <property type="match status" value="1"/>
</dbReference>
<dbReference type="AlphaFoldDB" id="A0AAX4P240"/>
<dbReference type="SUPFAM" id="SSF81383">
    <property type="entry name" value="F-box domain"/>
    <property type="match status" value="1"/>
</dbReference>
<keyword evidence="2" id="KW-1185">Reference proteome</keyword>
<dbReference type="InterPro" id="IPR036770">
    <property type="entry name" value="Ankyrin_rpt-contain_sf"/>
</dbReference>
<accession>A0AAX4P240</accession>
<evidence type="ECO:0000313" key="2">
    <source>
        <dbReference type="Proteomes" id="UP001472866"/>
    </source>
</evidence>
<dbReference type="CDD" id="cd09917">
    <property type="entry name" value="F-box_SF"/>
    <property type="match status" value="1"/>
</dbReference>
<sequence>MVRQKKRRREKEVKLPTEMWAIIAGKLDENDVCSFALVSKQLREAQVLAGRKLVTRPVRKDEYGGSIVVYFTEGWCAYWSRKFNVHHTVPEVVKRVLYVAARQGYLQVFEKYWSQGPQEKLRKLWDEETCSWAAQGGHLEVLQWMRAQDPPCPWDLRVCYYAACNGDLEVLRWARSQGCPWDEGLTCDAARNGHLKVLKWLIKEGYPYDKRYCRWAAELGGERARKVLEWLDE</sequence>
<dbReference type="EMBL" id="CP151502">
    <property type="protein sequence ID" value="WZN60135.1"/>
    <property type="molecule type" value="Genomic_DNA"/>
</dbReference>
<organism evidence="1 2">
    <name type="scientific">Chloropicon roscoffensis</name>
    <dbReference type="NCBI Taxonomy" id="1461544"/>
    <lineage>
        <taxon>Eukaryota</taxon>
        <taxon>Viridiplantae</taxon>
        <taxon>Chlorophyta</taxon>
        <taxon>Chloropicophyceae</taxon>
        <taxon>Chloropicales</taxon>
        <taxon>Chloropicaceae</taxon>
        <taxon>Chloropicon</taxon>
    </lineage>
</organism>